<keyword evidence="5" id="KW-0408">Iron</keyword>
<dbReference type="PANTHER" id="PTHR11135">
    <property type="entry name" value="HISTONE ACETYLTRANSFERASE-RELATED"/>
    <property type="match status" value="1"/>
</dbReference>
<keyword evidence="4" id="KW-0479">Metal-binding</keyword>
<proteinExistence type="predicted"/>
<dbReference type="SMART" id="SM00729">
    <property type="entry name" value="Elp3"/>
    <property type="match status" value="1"/>
</dbReference>
<dbReference type="AlphaFoldDB" id="A0AB39UZW5"/>
<dbReference type="PANTHER" id="PTHR11135:SF1">
    <property type="entry name" value="PROTEIN YHCC"/>
    <property type="match status" value="1"/>
</dbReference>
<dbReference type="GO" id="GO:0003824">
    <property type="term" value="F:catalytic activity"/>
    <property type="evidence" value="ECO:0007669"/>
    <property type="project" value="InterPro"/>
</dbReference>
<protein>
    <submittedName>
        <fullName evidence="8">TIGR01212 family radical SAM protein</fullName>
    </submittedName>
</protein>
<dbReference type="InterPro" id="IPR039661">
    <property type="entry name" value="ELP3"/>
</dbReference>
<dbReference type="InterPro" id="IPR005911">
    <property type="entry name" value="YhcC-like"/>
</dbReference>
<dbReference type="InterPro" id="IPR007197">
    <property type="entry name" value="rSAM"/>
</dbReference>
<dbReference type="InterPro" id="IPR006638">
    <property type="entry name" value="Elp3/MiaA/NifB-like_rSAM"/>
</dbReference>
<dbReference type="PROSITE" id="PS51918">
    <property type="entry name" value="RADICAL_SAM"/>
    <property type="match status" value="1"/>
</dbReference>
<dbReference type="GO" id="GO:0051539">
    <property type="term" value="F:4 iron, 4 sulfur cluster binding"/>
    <property type="evidence" value="ECO:0007669"/>
    <property type="project" value="UniProtKB-KW"/>
</dbReference>
<reference evidence="8" key="1">
    <citation type="submission" date="2024-05" db="EMBL/GenBank/DDBJ databases">
        <title>Genome sequencing of novel strain.</title>
        <authorList>
            <person name="Ganbat D."/>
            <person name="Ganbat S."/>
            <person name="Lee S.-J."/>
        </authorList>
    </citation>
    <scope>NUCLEOTIDE SEQUENCE</scope>
    <source>
        <strain evidence="8">SMD15-11</strain>
    </source>
</reference>
<evidence type="ECO:0000256" key="1">
    <source>
        <dbReference type="ARBA" id="ARBA00001966"/>
    </source>
</evidence>
<keyword evidence="2" id="KW-0004">4Fe-4S</keyword>
<sequence>MTTSYLTFGRYLRRRFGEHVHKISLHAGMTCPNRDGSKGIGGCTFCSNATFSPHARDRQAAGIREQIARDKVRLAKRFGARKFLAYFQSYTNTYADVETLRYLYDQVFEDPDMLGLCVGTRPDCVPDEVLALLAGYQDAGHEVWLELGLQSTFDASLERVNRGHGFAEYVDAVKRARAHGLKLCTHLIAGLPGEAPSDTLISFDRVMALGTDSIKLHPLHVVRGTQLAREWKRGEYQPITLEEYADVVVEVIRRAPEDLIFQRITGTASRELLLAPQWCEHKGPVLRAIEQRLRQHNGDTLWNSSVRQAVTPH</sequence>
<keyword evidence="3" id="KW-0949">S-adenosyl-L-methionine</keyword>
<keyword evidence="6" id="KW-0411">Iron-sulfur</keyword>
<evidence type="ECO:0000259" key="7">
    <source>
        <dbReference type="PROSITE" id="PS51918"/>
    </source>
</evidence>
<dbReference type="EMBL" id="CP154858">
    <property type="protein sequence ID" value="XDT73489.1"/>
    <property type="molecule type" value="Genomic_DNA"/>
</dbReference>
<comment type="cofactor">
    <cofactor evidence="1">
        <name>[4Fe-4S] cluster</name>
        <dbReference type="ChEBI" id="CHEBI:49883"/>
    </cofactor>
</comment>
<evidence type="ECO:0000313" key="8">
    <source>
        <dbReference type="EMBL" id="XDT73489.1"/>
    </source>
</evidence>
<evidence type="ECO:0000256" key="2">
    <source>
        <dbReference type="ARBA" id="ARBA00022485"/>
    </source>
</evidence>
<gene>
    <name evidence="8" type="ORF">AAIA72_05850</name>
</gene>
<evidence type="ECO:0000256" key="6">
    <source>
        <dbReference type="ARBA" id="ARBA00023014"/>
    </source>
</evidence>
<dbReference type="Gene3D" id="3.80.30.20">
    <property type="entry name" value="tm_1862 like domain"/>
    <property type="match status" value="1"/>
</dbReference>
<dbReference type="Pfam" id="PF16199">
    <property type="entry name" value="Radical_SAM_C"/>
    <property type="match status" value="1"/>
</dbReference>
<dbReference type="CDD" id="cd01335">
    <property type="entry name" value="Radical_SAM"/>
    <property type="match status" value="1"/>
</dbReference>
<dbReference type="Pfam" id="PF04055">
    <property type="entry name" value="Radical_SAM"/>
    <property type="match status" value="1"/>
</dbReference>
<dbReference type="InterPro" id="IPR032432">
    <property type="entry name" value="Radical_SAM_C"/>
</dbReference>
<dbReference type="SFLD" id="SFLDG01091">
    <property type="entry name" value="uncharacterized_CHP01210-like"/>
    <property type="match status" value="1"/>
</dbReference>
<organism evidence="8">
    <name type="scientific">Thermohahella caldifontis</name>
    <dbReference type="NCBI Taxonomy" id="3142973"/>
    <lineage>
        <taxon>Bacteria</taxon>
        <taxon>Pseudomonadati</taxon>
        <taxon>Pseudomonadota</taxon>
        <taxon>Gammaproteobacteria</taxon>
        <taxon>Oceanospirillales</taxon>
        <taxon>Hahellaceae</taxon>
        <taxon>Thermohahella</taxon>
    </lineage>
</organism>
<evidence type="ECO:0000256" key="3">
    <source>
        <dbReference type="ARBA" id="ARBA00022691"/>
    </source>
</evidence>
<dbReference type="NCBIfam" id="TIGR01212">
    <property type="entry name" value="TIGR01212 family radical SAM protein"/>
    <property type="match status" value="1"/>
</dbReference>
<evidence type="ECO:0000256" key="4">
    <source>
        <dbReference type="ARBA" id="ARBA00022723"/>
    </source>
</evidence>
<feature type="domain" description="Radical SAM core" evidence="7">
    <location>
        <begin position="15"/>
        <end position="258"/>
    </location>
</feature>
<dbReference type="RefSeq" id="WP_369602480.1">
    <property type="nucleotide sequence ID" value="NZ_CP154858.1"/>
</dbReference>
<dbReference type="InterPro" id="IPR023404">
    <property type="entry name" value="rSAM_horseshoe"/>
</dbReference>
<dbReference type="KEGG" id="tcd:AAIA72_05850"/>
<dbReference type="SFLD" id="SFLDG01086">
    <property type="entry name" value="elongater_protein-like"/>
    <property type="match status" value="1"/>
</dbReference>
<dbReference type="GO" id="GO:0046872">
    <property type="term" value="F:metal ion binding"/>
    <property type="evidence" value="ECO:0007669"/>
    <property type="project" value="UniProtKB-KW"/>
</dbReference>
<name>A0AB39UZW5_9GAMM</name>
<dbReference type="InterPro" id="IPR058240">
    <property type="entry name" value="rSAM_sf"/>
</dbReference>
<evidence type="ECO:0000256" key="5">
    <source>
        <dbReference type="ARBA" id="ARBA00023004"/>
    </source>
</evidence>
<accession>A0AB39UZW5</accession>
<dbReference type="SFLD" id="SFLDS00029">
    <property type="entry name" value="Radical_SAM"/>
    <property type="match status" value="1"/>
</dbReference>
<dbReference type="SUPFAM" id="SSF102114">
    <property type="entry name" value="Radical SAM enzymes"/>
    <property type="match status" value="1"/>
</dbReference>